<dbReference type="GO" id="GO:0009166">
    <property type="term" value="P:nucleotide catabolic process"/>
    <property type="evidence" value="ECO:0007669"/>
    <property type="project" value="InterPro"/>
</dbReference>
<dbReference type="GO" id="GO:0005829">
    <property type="term" value="C:cytosol"/>
    <property type="evidence" value="ECO:0007669"/>
    <property type="project" value="TreeGrafter"/>
</dbReference>
<reference evidence="5" key="1">
    <citation type="submission" date="2020-03" db="EMBL/GenBank/DDBJ databases">
        <title>Transcriptomic Profiling of the Digestive Tract of the Rat Flea, Xenopsylla cheopis, Following Blood Feeding and Infection with Yersinia pestis.</title>
        <authorList>
            <person name="Bland D.M."/>
            <person name="Martens C.A."/>
            <person name="Virtaneva K."/>
            <person name="Kanakabandi K."/>
            <person name="Long D."/>
            <person name="Rosenke R."/>
            <person name="Saturday G.A."/>
            <person name="Hoyt F.H."/>
            <person name="Bruno D.P."/>
            <person name="Ribeiro J.M.C."/>
            <person name="Hinnebusch J."/>
        </authorList>
    </citation>
    <scope>NUCLEOTIDE SEQUENCE</scope>
</reference>
<feature type="binding site" evidence="2">
    <location>
        <position position="224"/>
    </location>
    <ligand>
        <name>substrate</name>
    </ligand>
</feature>
<dbReference type="SUPFAM" id="SSF53167">
    <property type="entry name" value="Purine and uridine phosphorylases"/>
    <property type="match status" value="1"/>
</dbReference>
<evidence type="ECO:0000256" key="3">
    <source>
        <dbReference type="SAM" id="MobiDB-lite"/>
    </source>
</evidence>
<feature type="region of interest" description="Disordered" evidence="3">
    <location>
        <begin position="1"/>
        <end position="21"/>
    </location>
</feature>
<dbReference type="NCBIfam" id="TIGR01719">
    <property type="entry name" value="euk_UDPppase"/>
    <property type="match status" value="1"/>
</dbReference>
<dbReference type="EMBL" id="GIIL01000171">
    <property type="protein sequence ID" value="NOV43897.1"/>
    <property type="molecule type" value="Transcribed_RNA"/>
</dbReference>
<evidence type="ECO:0000313" key="5">
    <source>
        <dbReference type="EMBL" id="NOV43897.1"/>
    </source>
</evidence>
<dbReference type="InterPro" id="IPR035994">
    <property type="entry name" value="Nucleoside_phosphorylase_sf"/>
</dbReference>
<feature type="binding site" evidence="2">
    <location>
        <position position="222"/>
    </location>
    <ligand>
        <name>substrate</name>
    </ligand>
</feature>
<feature type="binding site" evidence="2">
    <location>
        <position position="99"/>
    </location>
    <ligand>
        <name>phosphate</name>
        <dbReference type="ChEBI" id="CHEBI:43474"/>
    </ligand>
</feature>
<name>A0A6M2DG52_XENCH</name>
<evidence type="ECO:0000256" key="2">
    <source>
        <dbReference type="PIRSR" id="PIRSR610059-50"/>
    </source>
</evidence>
<accession>A0A6M2DG52</accession>
<feature type="binding site" evidence="2">
    <location>
        <begin position="143"/>
        <end position="146"/>
    </location>
    <ligand>
        <name>phosphate</name>
        <dbReference type="ChEBI" id="CHEBI:43474"/>
    </ligand>
</feature>
<comment type="similarity">
    <text evidence="1">Belongs to the PNP/UDP phosphorylase family.</text>
</comment>
<dbReference type="Pfam" id="PF01048">
    <property type="entry name" value="PNP_UDP_1"/>
    <property type="match status" value="1"/>
</dbReference>
<sequence>MSAQNGKYDKSKNNGNENGKSTVILKNPHLNHLDEDILYHLALGTGSHDLEKMFGDIKFVCMGGTANRMETFAKYMLSVLDIQLPTGTALYDMIQSSHRYAMYKVGPVLCVNHGMGVPSLSILLNEIMKLLHYAGVHDPVLFRIGTSGGIGVEPGTVIISKKAVDGLCREVHEMYNLGKIEHRPTMLDQNLAKEIQQMTKNTDPFQTVLGTTMCAHDFYEGQGRLDGAFCTYTETDKAQFLRKLYDNGVRNIEMESTVFSAFTHHANVRAAIVNVTLLDRLQGDQIRSSKQQLLEYQDRPQIIVARYIKKCLMQS</sequence>
<dbReference type="CDD" id="cd17763">
    <property type="entry name" value="UP_hUPP-like"/>
    <property type="match status" value="1"/>
</dbReference>
<feature type="domain" description="Nucleoside phosphorylase" evidence="4">
    <location>
        <begin position="58"/>
        <end position="308"/>
    </location>
</feature>
<dbReference type="Gene3D" id="3.40.50.1580">
    <property type="entry name" value="Nucleoside phosphorylase domain"/>
    <property type="match status" value="1"/>
</dbReference>
<proteinExistence type="inferred from homology"/>
<dbReference type="GO" id="GO:0006218">
    <property type="term" value="P:uridine catabolic process"/>
    <property type="evidence" value="ECO:0007669"/>
    <property type="project" value="TreeGrafter"/>
</dbReference>
<dbReference type="PANTHER" id="PTHR43691:SF11">
    <property type="entry name" value="FI09636P-RELATED"/>
    <property type="match status" value="1"/>
</dbReference>
<dbReference type="InterPro" id="IPR000845">
    <property type="entry name" value="Nucleoside_phosphorylase_d"/>
</dbReference>
<protein>
    <submittedName>
        <fullName evidence="5">Putative uridine phosphorylase</fullName>
    </submittedName>
</protein>
<organism evidence="5">
    <name type="scientific">Xenopsylla cheopis</name>
    <name type="common">Oriental rat flea</name>
    <name type="synonym">Pulex cheopis</name>
    <dbReference type="NCBI Taxonomy" id="163159"/>
    <lineage>
        <taxon>Eukaryota</taxon>
        <taxon>Metazoa</taxon>
        <taxon>Ecdysozoa</taxon>
        <taxon>Arthropoda</taxon>
        <taxon>Hexapoda</taxon>
        <taxon>Insecta</taxon>
        <taxon>Pterygota</taxon>
        <taxon>Neoptera</taxon>
        <taxon>Endopterygota</taxon>
        <taxon>Siphonaptera</taxon>
        <taxon>Pulicidae</taxon>
        <taxon>Xenopsyllinae</taxon>
        <taxon>Xenopsylla</taxon>
    </lineage>
</organism>
<evidence type="ECO:0000256" key="1">
    <source>
        <dbReference type="ARBA" id="ARBA00010456"/>
    </source>
</evidence>
<dbReference type="PANTHER" id="PTHR43691">
    <property type="entry name" value="URIDINE PHOSPHORYLASE"/>
    <property type="match status" value="1"/>
</dbReference>
<dbReference type="AlphaFoldDB" id="A0A6M2DG52"/>
<evidence type="ECO:0000259" key="4">
    <source>
        <dbReference type="Pfam" id="PF01048"/>
    </source>
</evidence>
<dbReference type="GO" id="GO:0004850">
    <property type="term" value="F:uridine phosphorylase activity"/>
    <property type="evidence" value="ECO:0007669"/>
    <property type="project" value="InterPro"/>
</dbReference>
<dbReference type="InterPro" id="IPR010059">
    <property type="entry name" value="Uridine_phosphorylase_euk"/>
</dbReference>